<dbReference type="GeneTree" id="ENSGT01150000286960"/>
<comment type="subcellular location">
    <subcellularLocation>
        <location evidence="1">Membrane</location>
        <topology evidence="1">Multi-pass membrane protein</topology>
    </subcellularLocation>
</comment>
<evidence type="ECO:0000256" key="5">
    <source>
        <dbReference type="SAM" id="Phobius"/>
    </source>
</evidence>
<dbReference type="STRING" id="9925.ENSCHIP00000009655"/>
<protein>
    <submittedName>
        <fullName evidence="7">Solute carrier family 26 member 10, pseudo</fullName>
    </submittedName>
</protein>
<evidence type="ECO:0000256" key="3">
    <source>
        <dbReference type="ARBA" id="ARBA00022989"/>
    </source>
</evidence>
<dbReference type="EMBL" id="LWLT01000005">
    <property type="status" value="NOT_ANNOTATED_CDS"/>
    <property type="molecule type" value="Genomic_DNA"/>
</dbReference>
<feature type="domain" description="SLC26A/SulP transporter" evidence="6">
    <location>
        <begin position="94"/>
        <end position="468"/>
    </location>
</feature>
<dbReference type="Ensembl" id="ENSCHIT00000017428.1">
    <property type="protein sequence ID" value="ENSCHIP00000009655.1"/>
    <property type="gene ID" value="ENSCHIG00000012447.1"/>
</dbReference>
<dbReference type="PANTHER" id="PTHR11814">
    <property type="entry name" value="SULFATE TRANSPORTER"/>
    <property type="match status" value="1"/>
</dbReference>
<feature type="transmembrane region" description="Helical" evidence="5">
    <location>
        <begin position="187"/>
        <end position="211"/>
    </location>
</feature>
<dbReference type="OMA" id="WDLPELW"/>
<accession>A0A452EBX7</accession>
<keyword evidence="2 5" id="KW-0812">Transmembrane</keyword>
<sequence length="482" mass="51725">MSGLPGARTCPGLGEASDLKSPLGAKFREPLTETRFQQLFGDAEQEPELLAEPRWSRLWRRRASACSGPGAWRLLLARLPPLRWLPHYRWRAWLLGDAVAGLTVGIVHVPQGMAFALLTSVPPVFGLYTSFFPVLIYTLLGTGRHLSTGTFAVLSLMTGSAVERLVPEPLSGNLSGIEREQLDAQRVGAAAAVAFGSGALMLGMFALQLGVLATFLSEPVVKALTSGAALHVLVSQLPSLLGVPLPRQIGCFALFKTLAAVLTALPRSSPAELTISALSLALLVPIKELNVRFRDRLPTPIPGEIAMVLLASVLCFTSSLDTRYNVQIVGLLPGGFPQPLLPSLAELPRILADSLPMALVTFAVSASLASIYADKYSYTIDSNQELLAHGVSNLVSSLFSCFPNSATLATTSLLVDAGGNTQVRAMFLACLLCPKAVLACINISSMRQMFFQMRELPQLWRISRVDFVRNGSIALRCPLPPS</sequence>
<organism evidence="7 8">
    <name type="scientific">Capra hircus</name>
    <name type="common">Goat</name>
    <dbReference type="NCBI Taxonomy" id="9925"/>
    <lineage>
        <taxon>Eukaryota</taxon>
        <taxon>Metazoa</taxon>
        <taxon>Chordata</taxon>
        <taxon>Craniata</taxon>
        <taxon>Vertebrata</taxon>
        <taxon>Euteleostomi</taxon>
        <taxon>Mammalia</taxon>
        <taxon>Eutheria</taxon>
        <taxon>Laurasiatheria</taxon>
        <taxon>Artiodactyla</taxon>
        <taxon>Ruminantia</taxon>
        <taxon>Pecora</taxon>
        <taxon>Bovidae</taxon>
        <taxon>Caprinae</taxon>
        <taxon>Capra</taxon>
    </lineage>
</organism>
<keyword evidence="8" id="KW-1185">Reference proteome</keyword>
<dbReference type="Pfam" id="PF00916">
    <property type="entry name" value="Sulfate_transp"/>
    <property type="match status" value="1"/>
</dbReference>
<reference evidence="7" key="2">
    <citation type="submission" date="2025-08" db="UniProtKB">
        <authorList>
            <consortium name="Ensembl"/>
        </authorList>
    </citation>
    <scope>IDENTIFICATION</scope>
</reference>
<evidence type="ECO:0000259" key="6">
    <source>
        <dbReference type="Pfam" id="PF00916"/>
    </source>
</evidence>
<dbReference type="GO" id="GO:0016020">
    <property type="term" value="C:membrane"/>
    <property type="evidence" value="ECO:0007669"/>
    <property type="project" value="UniProtKB-SubCell"/>
</dbReference>
<evidence type="ECO:0000313" key="7">
    <source>
        <dbReference type="Ensembl" id="ENSCHIP00000009655.1"/>
    </source>
</evidence>
<dbReference type="InterPro" id="IPR001902">
    <property type="entry name" value="SLC26A/SulP_fam"/>
</dbReference>
<name>A0A452EBX7_CAPHI</name>
<evidence type="ECO:0000256" key="4">
    <source>
        <dbReference type="ARBA" id="ARBA00023136"/>
    </source>
</evidence>
<dbReference type="InterPro" id="IPR011547">
    <property type="entry name" value="SLC26A/SulP_dom"/>
</dbReference>
<gene>
    <name evidence="7" type="primary">SLC26A10P</name>
</gene>
<dbReference type="AlphaFoldDB" id="A0A452EBX7"/>
<evidence type="ECO:0000256" key="2">
    <source>
        <dbReference type="ARBA" id="ARBA00022692"/>
    </source>
</evidence>
<keyword evidence="3 5" id="KW-1133">Transmembrane helix</keyword>
<proteinExistence type="predicted"/>
<evidence type="ECO:0000313" key="8">
    <source>
        <dbReference type="Proteomes" id="UP000291000"/>
    </source>
</evidence>
<dbReference type="Bgee" id="ENSCHIG00000012447">
    <property type="expression patterns" value="Expressed in uterine horn and 16 other cell types or tissues"/>
</dbReference>
<evidence type="ECO:0000256" key="1">
    <source>
        <dbReference type="ARBA" id="ARBA00004141"/>
    </source>
</evidence>
<feature type="transmembrane region" description="Helical" evidence="5">
    <location>
        <begin position="116"/>
        <end position="140"/>
    </location>
</feature>
<dbReference type="Proteomes" id="UP000291000">
    <property type="component" value="Chromosome 5"/>
</dbReference>
<keyword evidence="4 5" id="KW-0472">Membrane</keyword>
<reference evidence="7 8" key="1">
    <citation type="submission" date="2016-04" db="EMBL/GenBank/DDBJ databases">
        <title>Polished mammalian reference genomes with single-molecule sequencing and chromosome conformation capture applied to the Capra hircus genome.</title>
        <authorList>
            <person name="Bickhart D.M."/>
            <person name="Koren S."/>
            <person name="Rosen B."/>
            <person name="Hastie A."/>
            <person name="Liachko I."/>
            <person name="Sullivan S.T."/>
            <person name="Burton J."/>
            <person name="Sayre B.L."/>
            <person name="Huson H.J."/>
            <person name="Lee J."/>
            <person name="Lam E."/>
            <person name="Kelley C.M."/>
            <person name="Hutchison J.L."/>
            <person name="Zhou Y."/>
            <person name="Sun J."/>
            <person name="Crisa A."/>
            <person name="Schwartz J.C."/>
            <person name="Hammond J.A."/>
            <person name="Schroeder S.G."/>
            <person name="Liu G.E."/>
            <person name="Dunham M."/>
            <person name="Shendure J."/>
            <person name="Sonstegard T.S."/>
            <person name="Phillippy A.M."/>
            <person name="Van Tassell C.P."/>
            <person name="Smith T.P."/>
        </authorList>
    </citation>
    <scope>NUCLEOTIDE SEQUENCE [LARGE SCALE GENOMIC DNA]</scope>
</reference>
<dbReference type="GO" id="GO:0055085">
    <property type="term" value="P:transmembrane transport"/>
    <property type="evidence" value="ECO:0007669"/>
    <property type="project" value="InterPro"/>
</dbReference>
<feature type="transmembrane region" description="Helical" evidence="5">
    <location>
        <begin position="90"/>
        <end position="109"/>
    </location>
</feature>
<reference evidence="7" key="3">
    <citation type="submission" date="2025-09" db="UniProtKB">
        <authorList>
            <consortium name="Ensembl"/>
        </authorList>
    </citation>
    <scope>IDENTIFICATION</scope>
</reference>